<protein>
    <submittedName>
        <fullName evidence="1">Uncharacterized protein</fullName>
    </submittedName>
</protein>
<comment type="caution">
    <text evidence="1">The sequence shown here is derived from an EMBL/GenBank/DDBJ whole genome shotgun (WGS) entry which is preliminary data.</text>
</comment>
<proteinExistence type="predicted"/>
<gene>
    <name evidence="1" type="ORF">Nepgr_029617</name>
</gene>
<evidence type="ECO:0000313" key="1">
    <source>
        <dbReference type="EMBL" id="GMH27774.1"/>
    </source>
</evidence>
<organism evidence="1 2">
    <name type="scientific">Nepenthes gracilis</name>
    <name type="common">Slender pitcher plant</name>
    <dbReference type="NCBI Taxonomy" id="150966"/>
    <lineage>
        <taxon>Eukaryota</taxon>
        <taxon>Viridiplantae</taxon>
        <taxon>Streptophyta</taxon>
        <taxon>Embryophyta</taxon>
        <taxon>Tracheophyta</taxon>
        <taxon>Spermatophyta</taxon>
        <taxon>Magnoliopsida</taxon>
        <taxon>eudicotyledons</taxon>
        <taxon>Gunneridae</taxon>
        <taxon>Pentapetalae</taxon>
        <taxon>Caryophyllales</taxon>
        <taxon>Nepenthaceae</taxon>
        <taxon>Nepenthes</taxon>
    </lineage>
</organism>
<accession>A0AAD3TEM7</accession>
<dbReference type="Proteomes" id="UP001279734">
    <property type="component" value="Unassembled WGS sequence"/>
</dbReference>
<evidence type="ECO:0000313" key="2">
    <source>
        <dbReference type="Proteomes" id="UP001279734"/>
    </source>
</evidence>
<dbReference type="EMBL" id="BSYO01000033">
    <property type="protein sequence ID" value="GMH27774.1"/>
    <property type="molecule type" value="Genomic_DNA"/>
</dbReference>
<name>A0AAD3TEM7_NEPGR</name>
<keyword evidence="2" id="KW-1185">Reference proteome</keyword>
<sequence>MHPQKKQQINKCLKHTITQTTVLYFPHSNESPSARSVTSYTESYYNLINRNYKLLSSQQLRHISHSPSVVTPHVWPYNLGRGFPESPTLGAPPSKSQLLPRTIHQLIDSNGGYTGARRQSSWRKF</sequence>
<dbReference type="AlphaFoldDB" id="A0AAD3TEM7"/>
<reference evidence="1" key="1">
    <citation type="submission" date="2023-05" db="EMBL/GenBank/DDBJ databases">
        <title>Nepenthes gracilis genome sequencing.</title>
        <authorList>
            <person name="Fukushima K."/>
        </authorList>
    </citation>
    <scope>NUCLEOTIDE SEQUENCE</scope>
    <source>
        <strain evidence="1">SING2019-196</strain>
    </source>
</reference>